<evidence type="ECO:0000256" key="1">
    <source>
        <dbReference type="SAM" id="Coils"/>
    </source>
</evidence>
<dbReference type="SMART" id="SM00015">
    <property type="entry name" value="IQ"/>
    <property type="match status" value="1"/>
</dbReference>
<comment type="caution">
    <text evidence="3">The sequence shown here is derived from an EMBL/GenBank/DDBJ whole genome shotgun (WGS) entry which is preliminary data.</text>
</comment>
<evidence type="ECO:0000313" key="4">
    <source>
        <dbReference type="Proteomes" id="UP001165121"/>
    </source>
</evidence>
<dbReference type="PROSITE" id="PS50096">
    <property type="entry name" value="IQ"/>
    <property type="match status" value="1"/>
</dbReference>
<evidence type="ECO:0000256" key="2">
    <source>
        <dbReference type="SAM" id="MobiDB-lite"/>
    </source>
</evidence>
<feature type="compositionally biased region" description="Polar residues" evidence="2">
    <location>
        <begin position="846"/>
        <end position="875"/>
    </location>
</feature>
<dbReference type="InterPro" id="IPR000048">
    <property type="entry name" value="IQ_motif_EF-hand-BS"/>
</dbReference>
<evidence type="ECO:0000313" key="3">
    <source>
        <dbReference type="EMBL" id="GMF33244.1"/>
    </source>
</evidence>
<feature type="coiled-coil region" evidence="1">
    <location>
        <begin position="284"/>
        <end position="318"/>
    </location>
</feature>
<keyword evidence="1" id="KW-0175">Coiled coil</keyword>
<dbReference type="EMBL" id="BSXT01000731">
    <property type="protein sequence ID" value="GMF33244.1"/>
    <property type="molecule type" value="Genomic_DNA"/>
</dbReference>
<proteinExistence type="predicted"/>
<feature type="coiled-coil region" evidence="1">
    <location>
        <begin position="359"/>
        <end position="441"/>
    </location>
</feature>
<dbReference type="OrthoDB" id="113091at2759"/>
<dbReference type="AlphaFoldDB" id="A0A9W6X7V3"/>
<keyword evidence="4" id="KW-1185">Reference proteome</keyword>
<gene>
    <name evidence="3" type="ORF">Pfra01_000817400</name>
</gene>
<name>A0A9W6X7V3_9STRA</name>
<protein>
    <submittedName>
        <fullName evidence="3">Unnamed protein product</fullName>
    </submittedName>
</protein>
<organism evidence="3 4">
    <name type="scientific">Phytophthora fragariaefolia</name>
    <dbReference type="NCBI Taxonomy" id="1490495"/>
    <lineage>
        <taxon>Eukaryota</taxon>
        <taxon>Sar</taxon>
        <taxon>Stramenopiles</taxon>
        <taxon>Oomycota</taxon>
        <taxon>Peronosporomycetes</taxon>
        <taxon>Peronosporales</taxon>
        <taxon>Peronosporaceae</taxon>
        <taxon>Phytophthora</taxon>
    </lineage>
</organism>
<reference evidence="3" key="1">
    <citation type="submission" date="2023-04" db="EMBL/GenBank/DDBJ databases">
        <title>Phytophthora fragariaefolia NBRC 109709.</title>
        <authorList>
            <person name="Ichikawa N."/>
            <person name="Sato H."/>
            <person name="Tonouchi N."/>
        </authorList>
    </citation>
    <scope>NUCLEOTIDE SEQUENCE</scope>
    <source>
        <strain evidence="3">NBRC 109709</strain>
    </source>
</reference>
<feature type="region of interest" description="Disordered" evidence="2">
    <location>
        <begin position="758"/>
        <end position="777"/>
    </location>
</feature>
<feature type="compositionally biased region" description="Basic and acidic residues" evidence="2">
    <location>
        <begin position="897"/>
        <end position="907"/>
    </location>
</feature>
<feature type="region of interest" description="Disordered" evidence="2">
    <location>
        <begin position="811"/>
        <end position="907"/>
    </location>
</feature>
<accession>A0A9W6X7V3</accession>
<dbReference type="Proteomes" id="UP001165121">
    <property type="component" value="Unassembled WGS sequence"/>
</dbReference>
<sequence length="907" mass="105060">MAASSQGDEEDEERRALERELANELAALSAADVGFGEAVEYGNGQNGGPGSNPQIEMDYVRLDLNQVLQQVAKASSDELPIHDCEAGENAVINGAAQHSTWELLLQSVERIDREFFRPLQEDLIDIRTTILDVKASREIVQEDAREHPQILGESAERADHKVVDLCSHSEQTNVVEPEYMYDEKIPHQPKDIQEVQDHPSVGEEEIESNAVTERLVEPINEFESKQVNSEPGSAGHCVFTWSTPDPVVLEVLQTNKVVDSTIQSELDALAKQHVAREKRRLKLQARHQKERDDATELLRRLQEEFEAQEKNAEIARREAFERSAMEVEEARSREYAAAVREFQEAVLMSLADSASRVFASELDRMRAAIENEIAQMTIEDQAERLRTQLERQVQQQKEEMLTRCRFDAVLLELAKHHQVQRQNRDQQLKRERRECVQMRAEEAYTRRIIAETQVLYDIQIRELNRASMTQEDELARALQIREQTKAQEGLREQECCRYMEKEERRCHSAWIFIDTLKRMQKQDEERCQILMAIEEERCRRAWTYAAKVAQEESKERNRKREFERHRVLANVSAGLQGLGYIFQRHQFLNALEKWKRRHMQLLDEDRERFTAAENAAKRIQMWHRSCRRKQEHFISVDPPLILEDFSDDDEMLQVEDENGGNDNGDLDLEGHIDSEENQEAALRLQSTFRGFHVRRKFVNALALAQTVRGPEESDTFDAVDLDDLIQLPPELVDGWEDPVLPPSVIHSVGEHSLMQHTNYEEERSEQIDNNEEEDATRLQNHNRVKENVSNAPADNNAPKEQNLAATLWNKMKRAKQRQQQAQQERKRQQHPAYRVQKLLNRKPSAHQGTNQNGHGNQSSRSQLHTPQGTQKATNMVSWSSTCKTKKKPKVKVPSLVERLRRQTMAER</sequence>